<sequence length="166" mass="17605">MPRPLTHQAAARHGRNCACTGTCGTHHAAGRCGTDGAELLAPADFGITPAALADIPRGQLRPWCWPCWRDALRRQQQAFVRTCPACRSTRTQDYGVPIPRTDDYADAARCHACGYAWALDPGANGACATCGGSGIVGGLALWQAPRCPCHEEFSPMAPTGQESRAS</sequence>
<evidence type="ECO:0000313" key="1">
    <source>
        <dbReference type="EMBL" id="GAA0454316.1"/>
    </source>
</evidence>
<reference evidence="1 2" key="1">
    <citation type="journal article" date="2019" name="Int. J. Syst. Evol. Microbiol.">
        <title>The Global Catalogue of Microorganisms (GCM) 10K type strain sequencing project: providing services to taxonomists for standard genome sequencing and annotation.</title>
        <authorList>
            <consortium name="The Broad Institute Genomics Platform"/>
            <consortium name="The Broad Institute Genome Sequencing Center for Infectious Disease"/>
            <person name="Wu L."/>
            <person name="Ma J."/>
        </authorList>
    </citation>
    <scope>NUCLEOTIDE SEQUENCE [LARGE SCALE GENOMIC DNA]</scope>
    <source>
        <strain evidence="1 2">JCM 4805</strain>
    </source>
</reference>
<comment type="caution">
    <text evidence="1">The sequence shown here is derived from an EMBL/GenBank/DDBJ whole genome shotgun (WGS) entry which is preliminary data.</text>
</comment>
<dbReference type="EMBL" id="BAAABY010000011">
    <property type="protein sequence ID" value="GAA0454316.1"/>
    <property type="molecule type" value="Genomic_DNA"/>
</dbReference>
<gene>
    <name evidence="1" type="ORF">GCM10010361_17970</name>
</gene>
<name>A0ABN0ZPX7_9ACTN</name>
<protein>
    <submittedName>
        <fullName evidence="1">Uncharacterized protein</fullName>
    </submittedName>
</protein>
<evidence type="ECO:0000313" key="2">
    <source>
        <dbReference type="Proteomes" id="UP001500909"/>
    </source>
</evidence>
<dbReference type="Proteomes" id="UP001500909">
    <property type="component" value="Unassembled WGS sequence"/>
</dbReference>
<proteinExistence type="predicted"/>
<accession>A0ABN0ZPX7</accession>
<organism evidence="1 2">
    <name type="scientific">Streptomyces olivaceiscleroticus</name>
    <dbReference type="NCBI Taxonomy" id="68245"/>
    <lineage>
        <taxon>Bacteria</taxon>
        <taxon>Bacillati</taxon>
        <taxon>Actinomycetota</taxon>
        <taxon>Actinomycetes</taxon>
        <taxon>Kitasatosporales</taxon>
        <taxon>Streptomycetaceae</taxon>
        <taxon>Streptomyces</taxon>
    </lineage>
</organism>
<keyword evidence="2" id="KW-1185">Reference proteome</keyword>